<keyword evidence="4 5" id="KW-0472">Membrane</keyword>
<proteinExistence type="predicted"/>
<comment type="caution">
    <text evidence="6">The sequence shown here is derived from an EMBL/GenBank/DDBJ whole genome shotgun (WGS) entry which is preliminary data.</text>
</comment>
<dbReference type="EMBL" id="JAOTEN010000004">
    <property type="protein sequence ID" value="MCU7615316.1"/>
    <property type="molecule type" value="Genomic_DNA"/>
</dbReference>
<dbReference type="Pfam" id="PF13564">
    <property type="entry name" value="DoxX_2"/>
    <property type="match status" value="1"/>
</dbReference>
<protein>
    <submittedName>
        <fullName evidence="6">DoxX family protein</fullName>
    </submittedName>
</protein>
<feature type="transmembrane region" description="Helical" evidence="5">
    <location>
        <begin position="98"/>
        <end position="117"/>
    </location>
</feature>
<comment type="subcellular location">
    <subcellularLocation>
        <location evidence="1">Membrane</location>
        <topology evidence="1">Multi-pass membrane protein</topology>
    </subcellularLocation>
</comment>
<evidence type="ECO:0000256" key="3">
    <source>
        <dbReference type="ARBA" id="ARBA00022989"/>
    </source>
</evidence>
<evidence type="ECO:0000313" key="6">
    <source>
        <dbReference type="EMBL" id="MCU7615316.1"/>
    </source>
</evidence>
<reference evidence="7" key="1">
    <citation type="submission" date="2023-07" db="EMBL/GenBank/DDBJ databases">
        <title>Chryseobacterium sp. GMJ5 Genome sequencing and assembly.</title>
        <authorList>
            <person name="Jung Y."/>
        </authorList>
    </citation>
    <scope>NUCLEOTIDE SEQUENCE [LARGE SCALE GENOMIC DNA]</scope>
    <source>
        <strain evidence="7">GMJ5</strain>
    </source>
</reference>
<evidence type="ECO:0000256" key="1">
    <source>
        <dbReference type="ARBA" id="ARBA00004141"/>
    </source>
</evidence>
<dbReference type="InterPro" id="IPR032808">
    <property type="entry name" value="DoxX"/>
</dbReference>
<dbReference type="RefSeq" id="WP_262991337.1">
    <property type="nucleotide sequence ID" value="NZ_JAOTEN010000004.1"/>
</dbReference>
<feature type="transmembrane region" description="Helical" evidence="5">
    <location>
        <begin position="9"/>
        <end position="31"/>
    </location>
</feature>
<feature type="transmembrane region" description="Helical" evidence="5">
    <location>
        <begin position="43"/>
        <end position="66"/>
    </location>
</feature>
<organism evidence="6 7">
    <name type="scientific">Chryseobacterium gilvum</name>
    <dbReference type="NCBI Taxonomy" id="2976534"/>
    <lineage>
        <taxon>Bacteria</taxon>
        <taxon>Pseudomonadati</taxon>
        <taxon>Bacteroidota</taxon>
        <taxon>Flavobacteriia</taxon>
        <taxon>Flavobacteriales</taxon>
        <taxon>Weeksellaceae</taxon>
        <taxon>Chryseobacterium group</taxon>
        <taxon>Chryseobacterium</taxon>
    </lineage>
</organism>
<dbReference type="Proteomes" id="UP001208114">
    <property type="component" value="Unassembled WGS sequence"/>
</dbReference>
<sequence>MENTKSKNIAYWAVTGFLCFGMLLGGSGQLYRASFNVEGIVHLGFPVYVLTIIGLWKILAVVAILIPKYLLLKEWAYAGLFFLLSGGVVSHFASGDGIVEALPIFMFTCLTVISWYLRPAHRRLIPLNSKTKR</sequence>
<accession>A0ABT2VZ97</accession>
<keyword evidence="7" id="KW-1185">Reference proteome</keyword>
<evidence type="ECO:0000256" key="2">
    <source>
        <dbReference type="ARBA" id="ARBA00022692"/>
    </source>
</evidence>
<keyword evidence="2 5" id="KW-0812">Transmembrane</keyword>
<evidence type="ECO:0000256" key="4">
    <source>
        <dbReference type="ARBA" id="ARBA00023136"/>
    </source>
</evidence>
<dbReference type="PIRSF" id="PIRSF030066">
    <property type="entry name" value="UCP030066"/>
    <property type="match status" value="1"/>
</dbReference>
<evidence type="ECO:0000256" key="5">
    <source>
        <dbReference type="SAM" id="Phobius"/>
    </source>
</evidence>
<name>A0ABT2VZ97_9FLAO</name>
<evidence type="ECO:0000313" key="7">
    <source>
        <dbReference type="Proteomes" id="UP001208114"/>
    </source>
</evidence>
<dbReference type="InterPro" id="IPR016944">
    <property type="entry name" value="UCP030066"/>
</dbReference>
<gene>
    <name evidence="6" type="ORF">N0B16_12790</name>
</gene>
<feature type="transmembrane region" description="Helical" evidence="5">
    <location>
        <begin position="75"/>
        <end position="92"/>
    </location>
</feature>
<keyword evidence="3 5" id="KW-1133">Transmembrane helix</keyword>